<evidence type="ECO:0000256" key="1">
    <source>
        <dbReference type="SAM" id="MobiDB-lite"/>
    </source>
</evidence>
<reference evidence="2" key="1">
    <citation type="submission" date="2014-11" db="EMBL/GenBank/DDBJ databases">
        <authorList>
            <person name="Amaro Gonzalez C."/>
        </authorList>
    </citation>
    <scope>NUCLEOTIDE SEQUENCE</scope>
</reference>
<feature type="compositionally biased region" description="Low complexity" evidence="1">
    <location>
        <begin position="32"/>
        <end position="49"/>
    </location>
</feature>
<evidence type="ECO:0000313" key="2">
    <source>
        <dbReference type="EMBL" id="JAH48834.1"/>
    </source>
</evidence>
<dbReference type="EMBL" id="GBXM01059743">
    <property type="protein sequence ID" value="JAH48834.1"/>
    <property type="molecule type" value="Transcribed_RNA"/>
</dbReference>
<name>A0A0E9T5E9_ANGAN</name>
<organism evidence="2">
    <name type="scientific">Anguilla anguilla</name>
    <name type="common">European freshwater eel</name>
    <name type="synonym">Muraena anguilla</name>
    <dbReference type="NCBI Taxonomy" id="7936"/>
    <lineage>
        <taxon>Eukaryota</taxon>
        <taxon>Metazoa</taxon>
        <taxon>Chordata</taxon>
        <taxon>Craniata</taxon>
        <taxon>Vertebrata</taxon>
        <taxon>Euteleostomi</taxon>
        <taxon>Actinopterygii</taxon>
        <taxon>Neopterygii</taxon>
        <taxon>Teleostei</taxon>
        <taxon>Anguilliformes</taxon>
        <taxon>Anguillidae</taxon>
        <taxon>Anguilla</taxon>
    </lineage>
</organism>
<feature type="compositionally biased region" description="Basic and acidic residues" evidence="1">
    <location>
        <begin position="13"/>
        <end position="31"/>
    </location>
</feature>
<protein>
    <submittedName>
        <fullName evidence="2">Uncharacterized protein</fullName>
    </submittedName>
</protein>
<reference evidence="2" key="2">
    <citation type="journal article" date="2015" name="Fish Shellfish Immunol.">
        <title>Early steps in the European eel (Anguilla anguilla)-Vibrio vulnificus interaction in the gills: Role of the RtxA13 toxin.</title>
        <authorList>
            <person name="Callol A."/>
            <person name="Pajuelo D."/>
            <person name="Ebbesson L."/>
            <person name="Teles M."/>
            <person name="MacKenzie S."/>
            <person name="Amaro C."/>
        </authorList>
    </citation>
    <scope>NUCLEOTIDE SEQUENCE</scope>
</reference>
<feature type="region of interest" description="Disordered" evidence="1">
    <location>
        <begin position="1"/>
        <end position="56"/>
    </location>
</feature>
<accession>A0A0E9T5E9</accession>
<sequence length="56" mass="6178">MGSHPLCTRSSHQNKEEEQKLPLISKHDVSTKRCTSRSSGSTSRSCTKGQTLSEET</sequence>
<proteinExistence type="predicted"/>
<dbReference type="AlphaFoldDB" id="A0A0E9T5E9"/>